<protein>
    <submittedName>
        <fullName evidence="1">Uncharacterized protein</fullName>
    </submittedName>
</protein>
<comment type="caution">
    <text evidence="1">The sequence shown here is derived from an EMBL/GenBank/DDBJ whole genome shotgun (WGS) entry which is preliminary data.</text>
</comment>
<keyword evidence="2" id="KW-1185">Reference proteome</keyword>
<dbReference type="PATRIC" id="fig|1122985.7.peg.390"/>
<dbReference type="Proteomes" id="UP000027442">
    <property type="component" value="Unassembled WGS sequence"/>
</dbReference>
<sequence length="51" mass="5969">MAQFYTYIYLLHDVYALDSTIEPSSQTHSELTYDKLKQHPNNAGTMYQINI</sequence>
<evidence type="ECO:0000313" key="1">
    <source>
        <dbReference type="EMBL" id="KDR53580.1"/>
    </source>
</evidence>
<dbReference type="EMBL" id="JNGW01000014">
    <property type="protein sequence ID" value="KDR53580.1"/>
    <property type="molecule type" value="Genomic_DNA"/>
</dbReference>
<gene>
    <name evidence="1" type="ORF">HMPREF1991_00375</name>
</gene>
<evidence type="ECO:0000313" key="2">
    <source>
        <dbReference type="Proteomes" id="UP000027442"/>
    </source>
</evidence>
<dbReference type="HOGENOM" id="CLU_3102223_0_0_10"/>
<dbReference type="AlphaFoldDB" id="A0A069QLA3"/>
<dbReference type="RefSeq" id="WP_154650678.1">
    <property type="nucleotide sequence ID" value="NZ_KL205498.1"/>
</dbReference>
<reference evidence="1 2" key="1">
    <citation type="submission" date="2013-08" db="EMBL/GenBank/DDBJ databases">
        <authorList>
            <person name="Weinstock G."/>
            <person name="Sodergren E."/>
            <person name="Wylie T."/>
            <person name="Fulton L."/>
            <person name="Fulton R."/>
            <person name="Fronick C."/>
            <person name="O'Laughlin M."/>
            <person name="Godfrey J."/>
            <person name="Miner T."/>
            <person name="Herter B."/>
            <person name="Appelbaum E."/>
            <person name="Cordes M."/>
            <person name="Lek S."/>
            <person name="Wollam A."/>
            <person name="Pepin K.H."/>
            <person name="Palsikar V.B."/>
            <person name="Mitreva M."/>
            <person name="Wilson R.K."/>
        </authorList>
    </citation>
    <scope>NUCLEOTIDE SEQUENCE [LARGE SCALE GENOMIC DNA]</scope>
    <source>
        <strain evidence="1 2">ATCC 15930</strain>
    </source>
</reference>
<name>A0A069QLA3_HOYLO</name>
<proteinExistence type="predicted"/>
<accession>A0A069QLA3</accession>
<organism evidence="1 2">
    <name type="scientific">Hoylesella loescheii DSM 19665 = JCM 12249 = ATCC 15930</name>
    <dbReference type="NCBI Taxonomy" id="1122985"/>
    <lineage>
        <taxon>Bacteria</taxon>
        <taxon>Pseudomonadati</taxon>
        <taxon>Bacteroidota</taxon>
        <taxon>Bacteroidia</taxon>
        <taxon>Bacteroidales</taxon>
        <taxon>Prevotellaceae</taxon>
        <taxon>Hoylesella</taxon>
    </lineage>
</organism>